<dbReference type="PANTHER" id="PTHR42919">
    <property type="entry name" value="N-ALPHA-ACETYLTRANSFERASE"/>
    <property type="match status" value="1"/>
</dbReference>
<keyword evidence="2" id="KW-0012">Acyltransferase</keyword>
<dbReference type="Gene3D" id="3.40.630.30">
    <property type="match status" value="1"/>
</dbReference>
<evidence type="ECO:0000313" key="5">
    <source>
        <dbReference type="Proteomes" id="UP001258181"/>
    </source>
</evidence>
<reference evidence="4 5" key="1">
    <citation type="submission" date="2023-07" db="EMBL/GenBank/DDBJ databases">
        <title>Sorghum-associated microbial communities from plants grown in Nebraska, USA.</title>
        <authorList>
            <person name="Schachtman D."/>
        </authorList>
    </citation>
    <scope>NUCLEOTIDE SEQUENCE [LARGE SCALE GENOMIC DNA]</scope>
    <source>
        <strain evidence="4 5">BE211</strain>
    </source>
</reference>
<organism evidence="4 5">
    <name type="scientific">Fictibacillus barbaricus</name>
    <dbReference type="NCBI Taxonomy" id="182136"/>
    <lineage>
        <taxon>Bacteria</taxon>
        <taxon>Bacillati</taxon>
        <taxon>Bacillota</taxon>
        <taxon>Bacilli</taxon>
        <taxon>Bacillales</taxon>
        <taxon>Fictibacillaceae</taxon>
        <taxon>Fictibacillus</taxon>
    </lineage>
</organism>
<gene>
    <name evidence="4" type="ORF">J2X07_000409</name>
</gene>
<feature type="domain" description="N-acetyltransferase" evidence="3">
    <location>
        <begin position="10"/>
        <end position="159"/>
    </location>
</feature>
<accession>A0ABU1TW45</accession>
<evidence type="ECO:0000256" key="2">
    <source>
        <dbReference type="ARBA" id="ARBA00023315"/>
    </source>
</evidence>
<dbReference type="InterPro" id="IPR051556">
    <property type="entry name" value="N-term/lysine_N-AcTrnsfr"/>
</dbReference>
<sequence>MKITQTRDYETIALLNETVQTLHATQFPSYFKPYEYGPIRDFFKEIITDPKQIFLLVEDDDVPIGYAWMTIRESTDSAFKKASKSIYIHQISINGSNSHNGAGSKLIAYTEQLAKDIGAAKIELDYWINNTIARNFYQKLGFTINREIAQKELNSYGVK</sequence>
<protein>
    <submittedName>
        <fullName evidence="4">Ribosomal protein S18 acetylase RimI-like enzyme</fullName>
    </submittedName>
</protein>
<dbReference type="Proteomes" id="UP001258181">
    <property type="component" value="Unassembled WGS sequence"/>
</dbReference>
<dbReference type="PANTHER" id="PTHR42919:SF8">
    <property type="entry name" value="N-ALPHA-ACETYLTRANSFERASE 50"/>
    <property type="match status" value="1"/>
</dbReference>
<dbReference type="SUPFAM" id="SSF55729">
    <property type="entry name" value="Acyl-CoA N-acyltransferases (Nat)"/>
    <property type="match status" value="1"/>
</dbReference>
<dbReference type="Pfam" id="PF00583">
    <property type="entry name" value="Acetyltransf_1"/>
    <property type="match status" value="1"/>
</dbReference>
<dbReference type="CDD" id="cd04301">
    <property type="entry name" value="NAT_SF"/>
    <property type="match status" value="1"/>
</dbReference>
<name>A0ABU1TW45_9BACL</name>
<dbReference type="PROSITE" id="PS51186">
    <property type="entry name" value="GNAT"/>
    <property type="match status" value="1"/>
</dbReference>
<comment type="caution">
    <text evidence="4">The sequence shown here is derived from an EMBL/GenBank/DDBJ whole genome shotgun (WGS) entry which is preliminary data.</text>
</comment>
<evidence type="ECO:0000256" key="1">
    <source>
        <dbReference type="ARBA" id="ARBA00022679"/>
    </source>
</evidence>
<evidence type="ECO:0000259" key="3">
    <source>
        <dbReference type="PROSITE" id="PS51186"/>
    </source>
</evidence>
<proteinExistence type="predicted"/>
<dbReference type="RefSeq" id="WP_310256006.1">
    <property type="nucleotide sequence ID" value="NZ_JAVDWA010000001.1"/>
</dbReference>
<dbReference type="InterPro" id="IPR000182">
    <property type="entry name" value="GNAT_dom"/>
</dbReference>
<keyword evidence="5" id="KW-1185">Reference proteome</keyword>
<evidence type="ECO:0000313" key="4">
    <source>
        <dbReference type="EMBL" id="MDR7071434.1"/>
    </source>
</evidence>
<dbReference type="InterPro" id="IPR016181">
    <property type="entry name" value="Acyl_CoA_acyltransferase"/>
</dbReference>
<keyword evidence="1" id="KW-0808">Transferase</keyword>
<dbReference type="EMBL" id="JAVDWA010000001">
    <property type="protein sequence ID" value="MDR7071434.1"/>
    <property type="molecule type" value="Genomic_DNA"/>
</dbReference>